<evidence type="ECO:0000313" key="3">
    <source>
        <dbReference type="Proteomes" id="UP000287394"/>
    </source>
</evidence>
<evidence type="ECO:0000256" key="1">
    <source>
        <dbReference type="ARBA" id="ARBA00007261"/>
    </source>
</evidence>
<gene>
    <name evidence="2" type="ORF">CCAX7_57580</name>
</gene>
<dbReference type="InterPro" id="IPR050361">
    <property type="entry name" value="MPP/UQCRC_Complex"/>
</dbReference>
<keyword evidence="3" id="KW-1185">Reference proteome</keyword>
<dbReference type="Pfam" id="PF00675">
    <property type="entry name" value="Peptidase_M16"/>
    <property type="match status" value="1"/>
</dbReference>
<comment type="similarity">
    <text evidence="1">Belongs to the peptidase M16 family.</text>
</comment>
<dbReference type="EMBL" id="AP025739">
    <property type="protein sequence ID" value="BDI33707.1"/>
    <property type="molecule type" value="Genomic_DNA"/>
</dbReference>
<reference evidence="2 3" key="1">
    <citation type="journal article" date="2019" name="Int. J. Syst. Evol. Microbiol.">
        <title>Capsulimonas corticalis gen. nov., sp. nov., an aerobic capsulated bacterium, of a novel bacterial order, Capsulimonadales ord. nov., of the class Armatimonadia of the phylum Armatimonadetes.</title>
        <authorList>
            <person name="Li J."/>
            <person name="Kudo C."/>
            <person name="Tonouchi A."/>
        </authorList>
    </citation>
    <scope>NUCLEOTIDE SEQUENCE [LARGE SCALE GENOMIC DNA]</scope>
    <source>
        <strain evidence="2 3">AX-7</strain>
    </source>
</reference>
<dbReference type="AlphaFoldDB" id="A0A402D061"/>
<dbReference type="Pfam" id="PF05193">
    <property type="entry name" value="Peptidase_M16_C"/>
    <property type="match status" value="1"/>
</dbReference>
<dbReference type="InterPro" id="IPR011249">
    <property type="entry name" value="Metalloenz_LuxS/M16"/>
</dbReference>
<dbReference type="SUPFAM" id="SSF63411">
    <property type="entry name" value="LuxS/MPP-like metallohydrolase"/>
    <property type="match status" value="3"/>
</dbReference>
<protein>
    <submittedName>
        <fullName evidence="2">Uncharacterized protein</fullName>
    </submittedName>
</protein>
<name>A0A402D061_9BACT</name>
<dbReference type="OrthoDB" id="9811314at2"/>
<dbReference type="InterPro" id="IPR011765">
    <property type="entry name" value="Pept_M16_N"/>
</dbReference>
<organism evidence="2 3">
    <name type="scientific">Capsulimonas corticalis</name>
    <dbReference type="NCBI Taxonomy" id="2219043"/>
    <lineage>
        <taxon>Bacteria</taxon>
        <taxon>Bacillati</taxon>
        <taxon>Armatimonadota</taxon>
        <taxon>Armatimonadia</taxon>
        <taxon>Capsulimonadales</taxon>
        <taxon>Capsulimonadaceae</taxon>
        <taxon>Capsulimonas</taxon>
    </lineage>
</organism>
<dbReference type="InterPro" id="IPR007863">
    <property type="entry name" value="Peptidase_M16_C"/>
</dbReference>
<sequence length="527" mass="55946">MGENAMRGDWRYGEYYLQNLRKVTPADVQRVAQKYLVERNRTVGYFEPIRAANAPGGAAPAIPAPAGVVAPNPVKMHLRDYHMSRPAAARPASLLAASAKGALPTKVVLDNGITVVVQENHATPTVSISGALMSAGSVFDPQDKRGLAGFTAAQLSRGTQSRSLLDIAKILEGGGSSVSIGGGDEYASLGAHGLSKNFDTLLDVLSDELRHPAFPADELEKARRQSLAGVSSSASNTGVLAGIAFRNALYPKTHPYSAEPLDEQASVLKALTRDDLVNFYSAHYAPDQLILTIVGDVDTQTAIAQVKKYFGDWAKKGNLPAVAIPPAPPVDGPLQTIVIPVPDKAQVDVRYGFPSGLRRSSPDFYTANVLNFILGGGTLSSRLGLSVRDRLGLVYGITSSEEARLGEGPFSVRYGSNPANVDQAAEEMFRQIQLIHDSGVTKQETADAISYLTGSYAVTLSTNGAVAGQLLTAQVYSLGLDYVQKRNDYYRAVTVDDVNAAAKKYLKPGTGALVISGTYTGKYASAK</sequence>
<proteinExistence type="inferred from homology"/>
<evidence type="ECO:0000313" key="2">
    <source>
        <dbReference type="EMBL" id="BDI33707.1"/>
    </source>
</evidence>
<dbReference type="PANTHER" id="PTHR11851">
    <property type="entry name" value="METALLOPROTEASE"/>
    <property type="match status" value="1"/>
</dbReference>
<dbReference type="PANTHER" id="PTHR11851:SF49">
    <property type="entry name" value="MITOCHONDRIAL-PROCESSING PEPTIDASE SUBUNIT ALPHA"/>
    <property type="match status" value="1"/>
</dbReference>
<dbReference type="Gene3D" id="3.30.830.10">
    <property type="entry name" value="Metalloenzyme, LuxS/M16 peptidase-like"/>
    <property type="match status" value="3"/>
</dbReference>
<dbReference type="KEGG" id="ccot:CCAX7_57580"/>
<dbReference type="GO" id="GO:0046872">
    <property type="term" value="F:metal ion binding"/>
    <property type="evidence" value="ECO:0007669"/>
    <property type="project" value="InterPro"/>
</dbReference>
<accession>A0A402D061</accession>
<dbReference type="Proteomes" id="UP000287394">
    <property type="component" value="Chromosome"/>
</dbReference>